<feature type="compositionally biased region" description="Basic and acidic residues" evidence="1">
    <location>
        <begin position="778"/>
        <end position="792"/>
    </location>
</feature>
<dbReference type="PROSITE" id="PS50994">
    <property type="entry name" value="INTEGRASE"/>
    <property type="match status" value="1"/>
</dbReference>
<evidence type="ECO:0000313" key="4">
    <source>
        <dbReference type="EMBL" id="CAL1154177.1"/>
    </source>
</evidence>
<dbReference type="GO" id="GO:0003676">
    <property type="term" value="F:nucleic acid binding"/>
    <property type="evidence" value="ECO:0007669"/>
    <property type="project" value="InterPro"/>
</dbReference>
<dbReference type="GO" id="GO:0015074">
    <property type="term" value="P:DNA integration"/>
    <property type="evidence" value="ECO:0007669"/>
    <property type="project" value="InterPro"/>
</dbReference>
<dbReference type="InterPro" id="IPR050951">
    <property type="entry name" value="Retrovirus_Pol_polyprotein"/>
</dbReference>
<protein>
    <submittedName>
        <fullName evidence="5">Uncharacterized protein K02A2.6</fullName>
    </submittedName>
</protein>
<feature type="region of interest" description="Disordered" evidence="1">
    <location>
        <begin position="1610"/>
        <end position="1630"/>
    </location>
</feature>
<dbReference type="EMBL" id="CAMXCT020002841">
    <property type="protein sequence ID" value="CAL1154177.1"/>
    <property type="molecule type" value="Genomic_DNA"/>
</dbReference>
<dbReference type="SUPFAM" id="SSF53098">
    <property type="entry name" value="Ribonuclease H-like"/>
    <property type="match status" value="1"/>
</dbReference>
<feature type="region of interest" description="Disordered" evidence="1">
    <location>
        <begin position="670"/>
        <end position="813"/>
    </location>
</feature>
<evidence type="ECO:0000259" key="2">
    <source>
        <dbReference type="PROSITE" id="PS50994"/>
    </source>
</evidence>
<dbReference type="InterPro" id="IPR012337">
    <property type="entry name" value="RNaseH-like_sf"/>
</dbReference>
<keyword evidence="6" id="KW-1185">Reference proteome</keyword>
<feature type="compositionally biased region" description="Polar residues" evidence="1">
    <location>
        <begin position="1610"/>
        <end position="1624"/>
    </location>
</feature>
<evidence type="ECO:0000313" key="5">
    <source>
        <dbReference type="EMBL" id="CAL4788114.1"/>
    </source>
</evidence>
<proteinExistence type="predicted"/>
<dbReference type="EMBL" id="CAMXCT030002841">
    <property type="protein sequence ID" value="CAL4788114.1"/>
    <property type="molecule type" value="Genomic_DNA"/>
</dbReference>
<comment type="caution">
    <text evidence="3">The sequence shown here is derived from an EMBL/GenBank/DDBJ whole genome shotgun (WGS) entry which is preliminary data.</text>
</comment>
<evidence type="ECO:0000256" key="1">
    <source>
        <dbReference type="SAM" id="MobiDB-lite"/>
    </source>
</evidence>
<dbReference type="Proteomes" id="UP001152797">
    <property type="component" value="Unassembled WGS sequence"/>
</dbReference>
<dbReference type="InterPro" id="IPR013103">
    <property type="entry name" value="RVT_2"/>
</dbReference>
<evidence type="ECO:0000313" key="6">
    <source>
        <dbReference type="Proteomes" id="UP001152797"/>
    </source>
</evidence>
<accession>A0A9P1CY53</accession>
<dbReference type="Pfam" id="PF00665">
    <property type="entry name" value="rve"/>
    <property type="match status" value="1"/>
</dbReference>
<evidence type="ECO:0000313" key="3">
    <source>
        <dbReference type="EMBL" id="CAI4000802.1"/>
    </source>
</evidence>
<dbReference type="PANTHER" id="PTHR37984">
    <property type="entry name" value="PROTEIN CBG26694"/>
    <property type="match status" value="1"/>
</dbReference>
<organism evidence="3">
    <name type="scientific">Cladocopium goreaui</name>
    <dbReference type="NCBI Taxonomy" id="2562237"/>
    <lineage>
        <taxon>Eukaryota</taxon>
        <taxon>Sar</taxon>
        <taxon>Alveolata</taxon>
        <taxon>Dinophyceae</taxon>
        <taxon>Suessiales</taxon>
        <taxon>Symbiodiniaceae</taxon>
        <taxon>Cladocopium</taxon>
    </lineage>
</organism>
<reference evidence="3" key="1">
    <citation type="submission" date="2022-10" db="EMBL/GenBank/DDBJ databases">
        <authorList>
            <person name="Chen Y."/>
            <person name="Dougan E. K."/>
            <person name="Chan C."/>
            <person name="Rhodes N."/>
            <person name="Thang M."/>
        </authorList>
    </citation>
    <scope>NUCLEOTIDE SEQUENCE</scope>
</reference>
<reference evidence="4" key="2">
    <citation type="submission" date="2024-04" db="EMBL/GenBank/DDBJ databases">
        <authorList>
            <person name="Chen Y."/>
            <person name="Shah S."/>
            <person name="Dougan E. K."/>
            <person name="Thang M."/>
            <person name="Chan C."/>
        </authorList>
    </citation>
    <scope>NUCLEOTIDE SEQUENCE [LARGE SCALE GENOMIC DNA]</scope>
</reference>
<dbReference type="InterPro" id="IPR001584">
    <property type="entry name" value="Integrase_cat-core"/>
</dbReference>
<dbReference type="PANTHER" id="PTHR37984:SF5">
    <property type="entry name" value="PROTEIN NYNRIN-LIKE"/>
    <property type="match status" value="1"/>
</dbReference>
<gene>
    <name evidence="3" type="ORF">C1SCF055_LOCUS26893</name>
</gene>
<dbReference type="InterPro" id="IPR036397">
    <property type="entry name" value="RNaseH_sf"/>
</dbReference>
<dbReference type="Gene3D" id="3.30.420.10">
    <property type="entry name" value="Ribonuclease H-like superfamily/Ribonuclease H"/>
    <property type="match status" value="1"/>
</dbReference>
<feature type="compositionally biased region" description="Low complexity" evidence="1">
    <location>
        <begin position="726"/>
        <end position="746"/>
    </location>
</feature>
<sequence>MEVFNMTWINEMKQHENQVFTVDMSFPDPFVTEVFTDTEPIAAAARRMGLNAGHSLTLKTGWDFLEPNRRKAALNLIDFHKPEVVIFSFSLWPLVTLAPFEPSSGFAREKGSGETVATLQLKAGRHFMIENPQPSAAWQLEELKKFEARPDVLSVIVDMCAFNLRSENGGLHRKRTKLLSSSQALISNMIGRRCDGRHQHDPVIGGSKITEAAGHYSREFSEAVVKSFMEQFDFETLAMFQETDGEALHEVNAAGLQDEVADGSELQIESDGSFELANDDESLVVTPAVKAAVYRLHVNTGHRSSTRLARALLLCGAPKEAVLAARRLKCAVCQERRQPRARLPAGLPPPREVGQQIHVDLVLVEDSLRQTYVVAHATDAVSRFQAAAVLKDKSSESFIEFLNTRWLPLLGTPMTIIADQGREFISSVFADWCDSKSIHLHHIAVGAPWQNGIAERSGGTLKAVLGSITHTHFISTLSGMDQAVSEAVSAYNDDVHDNGTAPIQCVTGRIPPAYGDVLNNFSQRLAEHSLISAEPSLAKQVALRETARLAMVRLHYSRSLRTAELARSRSSTQDRVPTPGDLVFFWRAQKYAGRASGPGSRRKLALRRWHGPGLLVAMEGDVAANCFISYRGQLTKCPLEHVRAASSLESIAAGSWQAAIDEVIDAAKHDAGRDQGGQTATLEDPEPLPIPVPGGSTPASLSPQEIVAALQPPPEPSGSIGPTPRSSIASGVSAPASSAAPGTPIPDLILQASQVPVPGSPSGQSEPSSLRQTLQRARSLDDLQRGIKRPSELDPLDLDVQPPTKSSAVASSSLESQPAFEALVLTNEELEKLSSQQDRLHPLLQLQIDVEKDRRDPWSCLEDDHGTWDGRWSYMCERDWQTMQKLGQKFPNGESLFDDFEVNLAQTARKEYQWSKMTPEEKALWGEAAVKGWNAYIDNNAIEILSMEESRRVYNELAKQQELDRILVPRFVCTDKNDGLRSASHPLPVKPSARMVVPGFKDRANLEGQLRRDAPTGSRYAQHLLFIIAAFHETWALISADVKAAFLKGDPYVSRLLWIAATNAKTSPPIPLQKGQLAKIVKGVFGLADAPRQWWLRLARAMSEHSWEMSCIDGALWFLWGKDANADGTRTLQGVIVSHVDDLLFAGSPIAEQSLMAIGAELGFGSIERDDFVWCGKRIRRAPDGTVRVSMVEYHENVVEIVIDRHRKRDVTAALNPSEAKKLRAVIGSLQWLVAQCRFDMGFSVSAIQGEVPPTISTLIRANSLVREFKRHSNFELVFRPVDYRKAGIVVVSDAALGNVTREGSNVGEVVEKTYSQACYFVLVAQPELLQGDEGVFNILDARSHRIPRVCRSTYAAETLAAEESLDCGQLARGLLALAQGRQLSGRKANLLMNSVPLTAVVDAKDVYDKSNSDTPSFGSQKSMAFSIAWMRSILRLPNSCLKWTSTENMWVDGGTKEMDLTHMRAIMSLGKWSISYSPEFVKQVSKAKTLKPSVQSACVDLPGVRVEDGEPLLAFLWGLAEKRGWHLRNGIGIQVAFNAKSFRTPEPRFSASQKPLRSSYARFNLDDARYEWRRLERAVRYSELPNQHALIDVAAPVLISMFHAEANAESSISDQQKNETNVKCTIDHG</sequence>
<feature type="compositionally biased region" description="Low complexity" evidence="1">
    <location>
        <begin position="753"/>
        <end position="769"/>
    </location>
</feature>
<name>A0A9P1CY53_9DINO</name>
<dbReference type="OrthoDB" id="416394at2759"/>
<dbReference type="EMBL" id="CAMXCT010002841">
    <property type="protein sequence ID" value="CAI4000802.1"/>
    <property type="molecule type" value="Genomic_DNA"/>
</dbReference>
<feature type="domain" description="Integrase catalytic" evidence="2">
    <location>
        <begin position="345"/>
        <end position="510"/>
    </location>
</feature>
<dbReference type="Pfam" id="PF07727">
    <property type="entry name" value="RVT_2"/>
    <property type="match status" value="1"/>
</dbReference>